<proteinExistence type="predicted"/>
<protein>
    <submittedName>
        <fullName evidence="1">Uncharacterized protein</fullName>
    </submittedName>
</protein>
<organism evidence="1 2">
    <name type="scientific">Aggregatibacter actinomycetemcomitans serotype e str. SC1083</name>
    <dbReference type="NCBI Taxonomy" id="907488"/>
    <lineage>
        <taxon>Bacteria</taxon>
        <taxon>Pseudomonadati</taxon>
        <taxon>Pseudomonadota</taxon>
        <taxon>Gammaproteobacteria</taxon>
        <taxon>Pasteurellales</taxon>
        <taxon>Pasteurellaceae</taxon>
        <taxon>Aggregatibacter</taxon>
    </lineage>
</organism>
<comment type="caution">
    <text evidence="1">The sequence shown here is derived from an EMBL/GenBank/DDBJ whole genome shotgun (WGS) entry which is preliminary data.</text>
</comment>
<evidence type="ECO:0000313" key="1">
    <source>
        <dbReference type="EMBL" id="EGY34376.1"/>
    </source>
</evidence>
<evidence type="ECO:0000313" key="2">
    <source>
        <dbReference type="Proteomes" id="UP000005508"/>
    </source>
</evidence>
<dbReference type="PATRIC" id="fig|907488.3.peg.752"/>
<dbReference type="EMBL" id="AEJM01000016">
    <property type="protein sequence ID" value="EGY34376.1"/>
    <property type="molecule type" value="Genomic_DNA"/>
</dbReference>
<reference evidence="1 2" key="1">
    <citation type="submission" date="2010-10" db="EMBL/GenBank/DDBJ databases">
        <authorList>
            <person name="Chen C."/>
            <person name="Kittichotirat W."/>
            <person name="Asikainen S."/>
            <person name="Bumgarner R."/>
        </authorList>
    </citation>
    <scope>NUCLEOTIDE SEQUENCE [LARGE SCALE GENOMIC DNA]</scope>
    <source>
        <strain evidence="1 2">SC1083</strain>
    </source>
</reference>
<dbReference type="AlphaFoldDB" id="G4A7H2"/>
<gene>
    <name evidence="1" type="ORF">SC1083_0768</name>
</gene>
<accession>G4A7H2</accession>
<sequence length="60" mass="6856">MRIVTSGSLSAMIFSKAIDSYRNEGPKSAVGKNIIFFDRTFYWLMLSYAMMCTEFNSPET</sequence>
<name>G4A7H2_AGGAC</name>
<dbReference type="Proteomes" id="UP000005508">
    <property type="component" value="Unassembled WGS sequence"/>
</dbReference>